<organism evidence="5">
    <name type="scientific">marine metagenome</name>
    <dbReference type="NCBI Taxonomy" id="408172"/>
    <lineage>
        <taxon>unclassified sequences</taxon>
        <taxon>metagenomes</taxon>
        <taxon>ecological metagenomes</taxon>
    </lineage>
</organism>
<dbReference type="GO" id="GO:0003746">
    <property type="term" value="F:translation elongation factor activity"/>
    <property type="evidence" value="ECO:0007669"/>
    <property type="project" value="UniProtKB-KW"/>
</dbReference>
<dbReference type="NCBIfam" id="TIGR00116">
    <property type="entry name" value="tsf"/>
    <property type="match status" value="1"/>
</dbReference>
<gene>
    <name evidence="5" type="ORF">METZ01_LOCUS322596</name>
</gene>
<dbReference type="SUPFAM" id="SSF54713">
    <property type="entry name" value="Elongation factor Ts (EF-Ts), dimerisation domain"/>
    <property type="match status" value="2"/>
</dbReference>
<dbReference type="FunFam" id="1.10.8.10:FF:000001">
    <property type="entry name" value="Elongation factor Ts"/>
    <property type="match status" value="1"/>
</dbReference>
<dbReference type="SUPFAM" id="SSF46934">
    <property type="entry name" value="UBA-like"/>
    <property type="match status" value="1"/>
</dbReference>
<keyword evidence="3" id="KW-0648">Protein biosynthesis</keyword>
<evidence type="ECO:0000313" key="5">
    <source>
        <dbReference type="EMBL" id="SVC69742.1"/>
    </source>
</evidence>
<dbReference type="InterPro" id="IPR009060">
    <property type="entry name" value="UBA-like_sf"/>
</dbReference>
<sequence>MAEITKEKVVELRQKTGAGLIDCKRALVGSAGDVDEAVAILRKKGVATAAKKAGREAGEGVIACKVAEDSRSGVIVEVNCETDFVAKNEDFLVFADEIACTLLSDPNADLEDKRTEQVAKIGENICISRSDAFSSEVSGRIESYVHTGGKVGVLMALSTESEAGANNEETCALAKDLCMQVAATAP</sequence>
<evidence type="ECO:0000256" key="1">
    <source>
        <dbReference type="ARBA" id="ARBA00005532"/>
    </source>
</evidence>
<reference evidence="5" key="1">
    <citation type="submission" date="2018-05" db="EMBL/GenBank/DDBJ databases">
        <authorList>
            <person name="Lanie J.A."/>
            <person name="Ng W.-L."/>
            <person name="Kazmierczak K.M."/>
            <person name="Andrzejewski T.M."/>
            <person name="Davidsen T.M."/>
            <person name="Wayne K.J."/>
            <person name="Tettelin H."/>
            <person name="Glass J.I."/>
            <person name="Rusch D."/>
            <person name="Podicherti R."/>
            <person name="Tsui H.-C.T."/>
            <person name="Winkler M.E."/>
        </authorList>
    </citation>
    <scope>NUCLEOTIDE SEQUENCE</scope>
</reference>
<proteinExistence type="inferred from homology"/>
<dbReference type="Gene3D" id="1.10.8.10">
    <property type="entry name" value="DNA helicase RuvA subunit, C-terminal domain"/>
    <property type="match status" value="1"/>
</dbReference>
<keyword evidence="2" id="KW-0251">Elongation factor</keyword>
<dbReference type="HAMAP" id="MF_00050">
    <property type="entry name" value="EF_Ts"/>
    <property type="match status" value="1"/>
</dbReference>
<comment type="similarity">
    <text evidence="1">Belongs to the EF-Ts family.</text>
</comment>
<evidence type="ECO:0000259" key="4">
    <source>
        <dbReference type="Pfam" id="PF00889"/>
    </source>
</evidence>
<protein>
    <recommendedName>
        <fullName evidence="4">Translation elongation factor EFTs/EF1B dimerisation domain-containing protein</fullName>
    </recommendedName>
</protein>
<accession>A0A382PCU0</accession>
<dbReference type="InterPro" id="IPR036402">
    <property type="entry name" value="EF-Ts_dimer_sf"/>
</dbReference>
<dbReference type="InterPro" id="IPR014039">
    <property type="entry name" value="Transl_elong_EFTs/EF1B_dimer"/>
</dbReference>
<evidence type="ECO:0000256" key="3">
    <source>
        <dbReference type="ARBA" id="ARBA00022917"/>
    </source>
</evidence>
<dbReference type="AlphaFoldDB" id="A0A382PCU0"/>
<feature type="domain" description="Translation elongation factor EFTs/EF1B dimerisation" evidence="4">
    <location>
        <begin position="73"/>
        <end position="186"/>
    </location>
</feature>
<evidence type="ECO:0000256" key="2">
    <source>
        <dbReference type="ARBA" id="ARBA00022768"/>
    </source>
</evidence>
<feature type="non-terminal residue" evidence="5">
    <location>
        <position position="186"/>
    </location>
</feature>
<dbReference type="PANTHER" id="PTHR11741">
    <property type="entry name" value="ELONGATION FACTOR TS"/>
    <property type="match status" value="1"/>
</dbReference>
<dbReference type="EMBL" id="UINC01105649">
    <property type="protein sequence ID" value="SVC69742.1"/>
    <property type="molecule type" value="Genomic_DNA"/>
</dbReference>
<dbReference type="PROSITE" id="PS01127">
    <property type="entry name" value="EF_TS_2"/>
    <property type="match status" value="1"/>
</dbReference>
<dbReference type="InterPro" id="IPR018101">
    <property type="entry name" value="Transl_elong_Ts_CS"/>
</dbReference>
<dbReference type="CDD" id="cd14275">
    <property type="entry name" value="UBA_EF-Ts"/>
    <property type="match status" value="1"/>
</dbReference>
<dbReference type="InterPro" id="IPR001816">
    <property type="entry name" value="Transl_elong_EFTs/EF1B"/>
</dbReference>
<dbReference type="PANTHER" id="PTHR11741:SF0">
    <property type="entry name" value="ELONGATION FACTOR TS, MITOCHONDRIAL"/>
    <property type="match status" value="1"/>
</dbReference>
<dbReference type="Gene3D" id="3.30.479.20">
    <property type="entry name" value="Elongation factor Ts, dimerisation domain"/>
    <property type="match status" value="2"/>
</dbReference>
<dbReference type="PROSITE" id="PS01126">
    <property type="entry name" value="EF_TS_1"/>
    <property type="match status" value="1"/>
</dbReference>
<name>A0A382PCU0_9ZZZZ</name>
<dbReference type="Pfam" id="PF00889">
    <property type="entry name" value="EF_TS"/>
    <property type="match status" value="1"/>
</dbReference>